<gene>
    <name evidence="1" type="ORF">A5886_001677</name>
</gene>
<dbReference type="InterPro" id="IPR029063">
    <property type="entry name" value="SAM-dependent_MTases_sf"/>
</dbReference>
<dbReference type="Proteomes" id="UP000195043">
    <property type="component" value="Unassembled WGS sequence"/>
</dbReference>
<comment type="caution">
    <text evidence="1">The sequence shown here is derived from an EMBL/GenBank/DDBJ whole genome shotgun (WGS) entry which is preliminary data.</text>
</comment>
<evidence type="ECO:0008006" key="3">
    <source>
        <dbReference type="Google" id="ProtNLM"/>
    </source>
</evidence>
<reference evidence="1 2" key="1">
    <citation type="submission" date="2017-05" db="EMBL/GenBank/DDBJ databases">
        <title>The Genome Sequence of Enterococcus sp. 8G7_MSG3316.</title>
        <authorList>
            <consortium name="The Broad Institute Genomics Platform"/>
            <consortium name="The Broad Institute Genomic Center for Infectious Diseases"/>
            <person name="Earl A."/>
            <person name="Manson A."/>
            <person name="Schwartman J."/>
            <person name="Gilmore M."/>
            <person name="Abouelleil A."/>
            <person name="Cao P."/>
            <person name="Chapman S."/>
            <person name="Cusick C."/>
            <person name="Shea T."/>
            <person name="Young S."/>
            <person name="Neafsey D."/>
            <person name="Nusbaum C."/>
            <person name="Birren B."/>
        </authorList>
    </citation>
    <scope>NUCLEOTIDE SEQUENCE [LARGE SCALE GENOMIC DNA]</scope>
    <source>
        <strain evidence="1 2">8G7_MSG3316</strain>
    </source>
</reference>
<organism evidence="1 2">
    <name type="scientific">Candidatus Enterococcus testudinis</name>
    <dbReference type="NCBI Taxonomy" id="1834191"/>
    <lineage>
        <taxon>Bacteria</taxon>
        <taxon>Bacillati</taxon>
        <taxon>Bacillota</taxon>
        <taxon>Bacilli</taxon>
        <taxon>Lactobacillales</taxon>
        <taxon>Enterococcaceae</taxon>
        <taxon>Enterococcus</taxon>
    </lineage>
</organism>
<proteinExistence type="predicted"/>
<dbReference type="Gene3D" id="3.40.50.150">
    <property type="entry name" value="Vaccinia Virus protein VP39"/>
    <property type="match status" value="1"/>
</dbReference>
<dbReference type="STRING" id="1834191.A5886_001677"/>
<keyword evidence="2" id="KW-1185">Reference proteome</keyword>
<name>A0A242A6T5_9ENTE</name>
<accession>A0A242A6T5</accession>
<protein>
    <recommendedName>
        <fullName evidence="3">Methyltransferase domain-containing protein</fullName>
    </recommendedName>
</protein>
<evidence type="ECO:0000313" key="1">
    <source>
        <dbReference type="EMBL" id="OTN76600.1"/>
    </source>
</evidence>
<evidence type="ECO:0000313" key="2">
    <source>
        <dbReference type="Proteomes" id="UP000195043"/>
    </source>
</evidence>
<dbReference type="OrthoDB" id="2287745at2"/>
<dbReference type="AlphaFoldDB" id="A0A242A6T5"/>
<dbReference type="RefSeq" id="WP_086274536.1">
    <property type="nucleotide sequence ID" value="NZ_NGKU01000001.1"/>
</dbReference>
<dbReference type="SUPFAM" id="SSF53335">
    <property type="entry name" value="S-adenosyl-L-methionine-dependent methyltransferases"/>
    <property type="match status" value="1"/>
</dbReference>
<dbReference type="EMBL" id="NGKU01000001">
    <property type="protein sequence ID" value="OTN76600.1"/>
    <property type="molecule type" value="Genomic_DNA"/>
</dbReference>
<sequence>MITPEELFWDDFADEYAEIQAESQLPIATDIVAYLQESGLLPMDKIVDFAAGSGKYIGAFYPFVQQYLAVDFSQKMLQIIHKTVPDPEKKFILSKKDQQAFLADPRVYPCIFMAMNPALKDRESLLRFCQKAECLLILRVVEESEDLFQPFEIPAEGNQAFDLIDTYKQWLNQAAISWKSKQFSYNFTEDIDQAMFQAYFADTYAPDELATITERLFGACPSRVSTTHIVFELLIIQ</sequence>